<dbReference type="EMBL" id="LDTD01000115">
    <property type="protein sequence ID" value="KTT68280.1"/>
    <property type="molecule type" value="Genomic_DNA"/>
</dbReference>
<feature type="transmembrane region" description="Helical" evidence="6">
    <location>
        <begin position="25"/>
        <end position="45"/>
    </location>
</feature>
<feature type="transmembrane region" description="Helical" evidence="6">
    <location>
        <begin position="65"/>
        <end position="85"/>
    </location>
</feature>
<comment type="similarity">
    <text evidence="2 6">Belongs to the BI1 family.</text>
</comment>
<reference evidence="7 8" key="1">
    <citation type="journal article" date="2016" name="Front. Microbiol.">
        <title>Genomic Resource of Rice Seed Associated Bacteria.</title>
        <authorList>
            <person name="Midha S."/>
            <person name="Bansal K."/>
            <person name="Sharma S."/>
            <person name="Kumar N."/>
            <person name="Patil P.P."/>
            <person name="Chaudhry V."/>
            <person name="Patil P.B."/>
        </authorList>
    </citation>
    <scope>NUCLEOTIDE SEQUENCE [LARGE SCALE GENOMIC DNA]</scope>
    <source>
        <strain evidence="7 8">NS319</strain>
    </source>
</reference>
<sequence>MHETARTIDQRLLRPLSIDQGVQDYLSAVYIWMAGGVAISSGMAWVTAKSVPLSNALFTPDGLTIFGWVVTMAPLGLVFMLSAGIDRLSEGAAKLIFISYAALVGVSLGGLLLAYSGISLATTFLAAAAGFGSLAMVGHSSDRNLSRLGSFLIVAVVGLIIAMAANLFFRSGAGDLVLSGAGVIIFAGLTMSDAQRLKRLYRDAPDNGRDRIAIIGALTLYLDFLNIFVFMLRFTGRRR</sequence>
<name>A0A147HTQ1_9SPHN</name>
<dbReference type="CDD" id="cd10432">
    <property type="entry name" value="BI-1-like_bacterial"/>
    <property type="match status" value="1"/>
</dbReference>
<dbReference type="PANTHER" id="PTHR23291">
    <property type="entry name" value="BAX INHIBITOR-RELATED"/>
    <property type="match status" value="1"/>
</dbReference>
<evidence type="ECO:0000313" key="8">
    <source>
        <dbReference type="Proteomes" id="UP000072867"/>
    </source>
</evidence>
<evidence type="ECO:0000256" key="4">
    <source>
        <dbReference type="ARBA" id="ARBA00022989"/>
    </source>
</evidence>
<evidence type="ECO:0000256" key="5">
    <source>
        <dbReference type="ARBA" id="ARBA00023136"/>
    </source>
</evidence>
<organism evidence="7 8">
    <name type="scientific">Sphingomonas sanguinis</name>
    <dbReference type="NCBI Taxonomy" id="33051"/>
    <lineage>
        <taxon>Bacteria</taxon>
        <taxon>Pseudomonadati</taxon>
        <taxon>Pseudomonadota</taxon>
        <taxon>Alphaproteobacteria</taxon>
        <taxon>Sphingomonadales</taxon>
        <taxon>Sphingomonadaceae</taxon>
        <taxon>Sphingomonas</taxon>
    </lineage>
</organism>
<gene>
    <name evidence="7" type="ORF">NS319_14585</name>
</gene>
<evidence type="ECO:0000313" key="7">
    <source>
        <dbReference type="EMBL" id="KTT68280.1"/>
    </source>
</evidence>
<feature type="transmembrane region" description="Helical" evidence="6">
    <location>
        <begin position="148"/>
        <end position="169"/>
    </location>
</feature>
<evidence type="ECO:0000256" key="2">
    <source>
        <dbReference type="ARBA" id="ARBA00010350"/>
    </source>
</evidence>
<keyword evidence="4 6" id="KW-1133">Transmembrane helix</keyword>
<dbReference type="PATRIC" id="fig|33051.3.peg.327"/>
<dbReference type="Pfam" id="PF01027">
    <property type="entry name" value="Bax1-I"/>
    <property type="match status" value="1"/>
</dbReference>
<feature type="transmembrane region" description="Helical" evidence="6">
    <location>
        <begin position="176"/>
        <end position="192"/>
    </location>
</feature>
<protein>
    <recommendedName>
        <fullName evidence="9">Bax inhibitor-1/YccA family protein</fullName>
    </recommendedName>
</protein>
<dbReference type="Proteomes" id="UP000072867">
    <property type="component" value="Unassembled WGS sequence"/>
</dbReference>
<dbReference type="AlphaFoldDB" id="A0A147HTQ1"/>
<dbReference type="RefSeq" id="WP_082898427.1">
    <property type="nucleotide sequence ID" value="NZ_LDTD01000115.1"/>
</dbReference>
<evidence type="ECO:0008006" key="9">
    <source>
        <dbReference type="Google" id="ProtNLM"/>
    </source>
</evidence>
<keyword evidence="5 6" id="KW-0472">Membrane</keyword>
<evidence type="ECO:0000256" key="6">
    <source>
        <dbReference type="RuleBase" id="RU004379"/>
    </source>
</evidence>
<accession>A0A147HTQ1</accession>
<evidence type="ECO:0000256" key="3">
    <source>
        <dbReference type="ARBA" id="ARBA00022692"/>
    </source>
</evidence>
<keyword evidence="3 6" id="KW-0812">Transmembrane</keyword>
<proteinExistence type="inferred from homology"/>
<dbReference type="GO" id="GO:0005886">
    <property type="term" value="C:plasma membrane"/>
    <property type="evidence" value="ECO:0007669"/>
    <property type="project" value="TreeGrafter"/>
</dbReference>
<feature type="transmembrane region" description="Helical" evidence="6">
    <location>
        <begin position="212"/>
        <end position="232"/>
    </location>
</feature>
<evidence type="ECO:0000256" key="1">
    <source>
        <dbReference type="ARBA" id="ARBA00004141"/>
    </source>
</evidence>
<dbReference type="PANTHER" id="PTHR23291:SF50">
    <property type="entry name" value="PROTEIN LIFEGUARD 4"/>
    <property type="match status" value="1"/>
</dbReference>
<feature type="transmembrane region" description="Helical" evidence="6">
    <location>
        <begin position="97"/>
        <end position="128"/>
    </location>
</feature>
<dbReference type="InterPro" id="IPR006214">
    <property type="entry name" value="Bax_inhibitor_1-related"/>
</dbReference>
<comment type="caution">
    <text evidence="7">The sequence shown here is derived from an EMBL/GenBank/DDBJ whole genome shotgun (WGS) entry which is preliminary data.</text>
</comment>
<comment type="subcellular location">
    <subcellularLocation>
        <location evidence="1">Membrane</location>
        <topology evidence="1">Multi-pass membrane protein</topology>
    </subcellularLocation>
</comment>